<name>A0ABR9EI17_9GAMM</name>
<dbReference type="RefSeq" id="WP_192509504.1">
    <property type="nucleotide sequence ID" value="NZ_AQGV01000015.1"/>
</dbReference>
<proteinExistence type="predicted"/>
<protein>
    <submittedName>
        <fullName evidence="1">Uncharacterized protein</fullName>
    </submittedName>
</protein>
<organism evidence="1 2">
    <name type="scientific">Pseudoalteromonas aurantia 208</name>
    <dbReference type="NCBI Taxonomy" id="1314867"/>
    <lineage>
        <taxon>Bacteria</taxon>
        <taxon>Pseudomonadati</taxon>
        <taxon>Pseudomonadota</taxon>
        <taxon>Gammaproteobacteria</taxon>
        <taxon>Alteromonadales</taxon>
        <taxon>Pseudoalteromonadaceae</taxon>
        <taxon>Pseudoalteromonas</taxon>
    </lineage>
</organism>
<reference evidence="1 2" key="1">
    <citation type="submission" date="2015-03" db="EMBL/GenBank/DDBJ databases">
        <title>Genome sequence of Pseudoalteromonas aurantia.</title>
        <authorList>
            <person name="Xie B.-B."/>
            <person name="Rong J.-C."/>
            <person name="Qin Q.-L."/>
            <person name="Zhang Y.-Z."/>
        </authorList>
    </citation>
    <scope>NUCLEOTIDE SEQUENCE [LARGE SCALE GENOMIC DNA]</scope>
    <source>
        <strain evidence="1 2">208</strain>
    </source>
</reference>
<gene>
    <name evidence="1" type="ORF">PAUR_b0408</name>
</gene>
<keyword evidence="2" id="KW-1185">Reference proteome</keyword>
<accession>A0ABR9EI17</accession>
<evidence type="ECO:0000313" key="1">
    <source>
        <dbReference type="EMBL" id="MBE0370382.1"/>
    </source>
</evidence>
<dbReference type="Proteomes" id="UP000615755">
    <property type="component" value="Unassembled WGS sequence"/>
</dbReference>
<dbReference type="EMBL" id="AQGV01000015">
    <property type="protein sequence ID" value="MBE0370382.1"/>
    <property type="molecule type" value="Genomic_DNA"/>
</dbReference>
<sequence length="77" mass="8047">MKLKFSKKPLKCLSTNTNRLSIGNTPLIAGGAGQNTGNTAYCDQESNQNQCGPTIPIVLTAYTACDCPTALNVCGPN</sequence>
<evidence type="ECO:0000313" key="2">
    <source>
        <dbReference type="Proteomes" id="UP000615755"/>
    </source>
</evidence>
<comment type="caution">
    <text evidence="1">The sequence shown here is derived from an EMBL/GenBank/DDBJ whole genome shotgun (WGS) entry which is preliminary data.</text>
</comment>